<gene>
    <name evidence="3" type="ORF">ARD30_13125</name>
    <name evidence="4" type="ORF">SAMN05660750_04957</name>
</gene>
<dbReference type="AlphaFoldDB" id="A0A0Q3SYL8"/>
<accession>A0A0Q3SYL8</accession>
<dbReference type="PIRSF" id="PIRSF017082">
    <property type="entry name" value="YflP"/>
    <property type="match status" value="1"/>
</dbReference>
<evidence type="ECO:0000313" key="6">
    <source>
        <dbReference type="Proteomes" id="UP000190130"/>
    </source>
</evidence>
<dbReference type="Gene3D" id="3.40.190.150">
    <property type="entry name" value="Bordetella uptake gene, domain 1"/>
    <property type="match status" value="1"/>
</dbReference>
<dbReference type="EMBL" id="FUYX01000023">
    <property type="protein sequence ID" value="SKC16379.1"/>
    <property type="molecule type" value="Genomic_DNA"/>
</dbReference>
<reference evidence="3 5" key="1">
    <citation type="submission" date="2015-10" db="EMBL/GenBank/DDBJ databases">
        <title>Draft genome of Bosea thiooxidans.</title>
        <authorList>
            <person name="Wang X."/>
        </authorList>
    </citation>
    <scope>NUCLEOTIDE SEQUENCE [LARGE SCALE GENOMIC DNA]</scope>
    <source>
        <strain evidence="3 5">CGMCC 9174</strain>
    </source>
</reference>
<dbReference type="Gene3D" id="3.40.190.10">
    <property type="entry name" value="Periplasmic binding protein-like II"/>
    <property type="match status" value="1"/>
</dbReference>
<evidence type="ECO:0000313" key="5">
    <source>
        <dbReference type="Proteomes" id="UP000051562"/>
    </source>
</evidence>
<dbReference type="RefSeq" id="WP_055728220.1">
    <property type="nucleotide sequence ID" value="NZ_FUYX01000023.1"/>
</dbReference>
<keyword evidence="4" id="KW-0675">Receptor</keyword>
<feature type="signal peptide" evidence="2">
    <location>
        <begin position="1"/>
        <end position="27"/>
    </location>
</feature>
<dbReference type="Proteomes" id="UP000051562">
    <property type="component" value="Unassembled WGS sequence"/>
</dbReference>
<dbReference type="CDD" id="cd07012">
    <property type="entry name" value="PBP2_Bug_TTT"/>
    <property type="match status" value="1"/>
</dbReference>
<dbReference type="Proteomes" id="UP000190130">
    <property type="component" value="Unassembled WGS sequence"/>
</dbReference>
<feature type="chain" id="PRO_5014520662" evidence="2">
    <location>
        <begin position="28"/>
        <end position="332"/>
    </location>
</feature>
<dbReference type="InterPro" id="IPR042100">
    <property type="entry name" value="Bug_dom1"/>
</dbReference>
<keyword evidence="5" id="KW-1185">Reference proteome</keyword>
<evidence type="ECO:0000313" key="3">
    <source>
        <dbReference type="EMBL" id="KQK30474.1"/>
    </source>
</evidence>
<dbReference type="Pfam" id="PF03401">
    <property type="entry name" value="TctC"/>
    <property type="match status" value="1"/>
</dbReference>
<organism evidence="3 5">
    <name type="scientific">Bosea thiooxidans</name>
    <dbReference type="NCBI Taxonomy" id="53254"/>
    <lineage>
        <taxon>Bacteria</taxon>
        <taxon>Pseudomonadati</taxon>
        <taxon>Pseudomonadota</taxon>
        <taxon>Alphaproteobacteria</taxon>
        <taxon>Hyphomicrobiales</taxon>
        <taxon>Boseaceae</taxon>
        <taxon>Bosea</taxon>
    </lineage>
</organism>
<name>A0A0Q3SYL8_9HYPH</name>
<reference evidence="4 6" key="2">
    <citation type="submission" date="2017-02" db="EMBL/GenBank/DDBJ databases">
        <authorList>
            <person name="Peterson S.W."/>
        </authorList>
    </citation>
    <scope>NUCLEOTIDE SEQUENCE [LARGE SCALE GENOMIC DNA]</scope>
    <source>
        <strain evidence="4 6">DSM 9653</strain>
    </source>
</reference>
<protein>
    <submittedName>
        <fullName evidence="4">Tripartite-type tricarboxylate transporter, receptor component TctC</fullName>
    </submittedName>
</protein>
<dbReference type="SUPFAM" id="SSF53850">
    <property type="entry name" value="Periplasmic binding protein-like II"/>
    <property type="match status" value="1"/>
</dbReference>
<evidence type="ECO:0000256" key="1">
    <source>
        <dbReference type="ARBA" id="ARBA00006987"/>
    </source>
</evidence>
<sequence>MTNAATRRLALAAFGLTSVAMAFPAFAQTYPQRPIRVIVPFPAGGATDIMGRIVTKAVEARLGKPLIIENKPGAGTMTGLNELVGARPDGYTIGMVTSTMVLQPLYGGSRHDYPTALQPIAQITVTPPVLVTGADTPWKTAKVLIDDAKANPRKIKYGITGFGNSSHIGPTQLARAAGIEIEPVSFDGGGTLLTALLGGHIAVSAGSTVDYKPHIEAGKLRPLLNFGPERSQDPLYKDVPTAKELGYDAEIVSWTGVAAPKGVPADIAGKLNEAFAAVMADPEVKAAIAKLGSEPVHLDAAGFGARWGSETTKLRQVVTETGILELVKSQKQ</sequence>
<keyword evidence="2" id="KW-0732">Signal</keyword>
<proteinExistence type="inferred from homology"/>
<evidence type="ECO:0000256" key="2">
    <source>
        <dbReference type="SAM" id="SignalP"/>
    </source>
</evidence>
<dbReference type="EMBL" id="LMAR01000035">
    <property type="protein sequence ID" value="KQK30474.1"/>
    <property type="molecule type" value="Genomic_DNA"/>
</dbReference>
<dbReference type="PANTHER" id="PTHR42928">
    <property type="entry name" value="TRICARBOXYLATE-BINDING PROTEIN"/>
    <property type="match status" value="1"/>
</dbReference>
<dbReference type="InterPro" id="IPR005064">
    <property type="entry name" value="BUG"/>
</dbReference>
<evidence type="ECO:0000313" key="4">
    <source>
        <dbReference type="EMBL" id="SKC16379.1"/>
    </source>
</evidence>
<dbReference type="STRING" id="53254.SAMN05660750_04957"/>
<dbReference type="PANTHER" id="PTHR42928:SF5">
    <property type="entry name" value="BLR1237 PROTEIN"/>
    <property type="match status" value="1"/>
</dbReference>
<comment type="similarity">
    <text evidence="1">Belongs to the UPF0065 (bug) family.</text>
</comment>